<name>A0A380JFH7_STRDO</name>
<evidence type="ECO:0000313" key="3">
    <source>
        <dbReference type="Proteomes" id="UP000254082"/>
    </source>
</evidence>
<keyword evidence="3" id="KW-1185">Reference proteome</keyword>
<accession>A0A380JFH7</accession>
<dbReference type="OrthoDB" id="2226373at2"/>
<protein>
    <submittedName>
        <fullName evidence="2">Uncharacterized protein</fullName>
    </submittedName>
</protein>
<keyword evidence="1" id="KW-0812">Transmembrane</keyword>
<reference evidence="2 3" key="1">
    <citation type="submission" date="2018-06" db="EMBL/GenBank/DDBJ databases">
        <authorList>
            <consortium name="Pathogen Informatics"/>
            <person name="Doyle S."/>
        </authorList>
    </citation>
    <scope>NUCLEOTIDE SEQUENCE [LARGE SCALE GENOMIC DNA]</scope>
    <source>
        <strain evidence="3">NCTC 11391</strain>
    </source>
</reference>
<proteinExistence type="predicted"/>
<sequence length="196" mass="23145">MKSFFENPQYQLLLIGGVVSFVSTLIGMFAQTLFNSFLSHKGKVKLYIKSVYNRSNQKPWGFFQGISDMLFQVPLWLEIHNTKSVKQVVRNLNLTLYLDNKRVGQTIQITSTSNDEEKFIFGNEESYSFLIRGNEIKRFNLYFVVGKNELNSDFDEVRLSYFDTKDRYHEYKIFDISNPWEISNNKIDDDWQLVNK</sequence>
<evidence type="ECO:0000256" key="1">
    <source>
        <dbReference type="SAM" id="Phobius"/>
    </source>
</evidence>
<keyword evidence="1" id="KW-1133">Transmembrane helix</keyword>
<dbReference type="AlphaFoldDB" id="A0A380JFH7"/>
<dbReference type="RefSeq" id="WP_115325092.1">
    <property type="nucleotide sequence ID" value="NZ_UHFA01000002.1"/>
</dbReference>
<dbReference type="EMBL" id="UHFA01000002">
    <property type="protein sequence ID" value="SUN36581.1"/>
    <property type="molecule type" value="Genomic_DNA"/>
</dbReference>
<organism evidence="2 3">
    <name type="scientific">Streptococcus downei MFe28</name>
    <dbReference type="NCBI Taxonomy" id="764290"/>
    <lineage>
        <taxon>Bacteria</taxon>
        <taxon>Bacillati</taxon>
        <taxon>Bacillota</taxon>
        <taxon>Bacilli</taxon>
        <taxon>Lactobacillales</taxon>
        <taxon>Streptococcaceae</taxon>
        <taxon>Streptococcus</taxon>
    </lineage>
</organism>
<feature type="transmembrane region" description="Helical" evidence="1">
    <location>
        <begin position="12"/>
        <end position="34"/>
    </location>
</feature>
<gene>
    <name evidence="2" type="ORF">NCTC11391_01578</name>
</gene>
<dbReference type="Proteomes" id="UP000254082">
    <property type="component" value="Unassembled WGS sequence"/>
</dbReference>
<keyword evidence="1" id="KW-0472">Membrane</keyword>
<evidence type="ECO:0000313" key="2">
    <source>
        <dbReference type="EMBL" id="SUN36581.1"/>
    </source>
</evidence>